<dbReference type="PANTHER" id="PTHR46696:SF1">
    <property type="entry name" value="CYTOCHROME P450 YJIB-RELATED"/>
    <property type="match status" value="1"/>
</dbReference>
<keyword evidence="2" id="KW-0560">Oxidoreductase</keyword>
<keyword evidence="2" id="KW-0408">Iron</keyword>
<name>A0ABU1MKX7_9SPHN</name>
<keyword evidence="2" id="KW-0479">Metal-binding</keyword>
<organism evidence="3 4">
    <name type="scientific">Novosphingobium capsulatum</name>
    <dbReference type="NCBI Taxonomy" id="13688"/>
    <lineage>
        <taxon>Bacteria</taxon>
        <taxon>Pseudomonadati</taxon>
        <taxon>Pseudomonadota</taxon>
        <taxon>Alphaproteobacteria</taxon>
        <taxon>Sphingomonadales</taxon>
        <taxon>Sphingomonadaceae</taxon>
        <taxon>Novosphingobium</taxon>
    </lineage>
</organism>
<evidence type="ECO:0000256" key="2">
    <source>
        <dbReference type="RuleBase" id="RU000461"/>
    </source>
</evidence>
<dbReference type="InterPro" id="IPR036396">
    <property type="entry name" value="Cyt_P450_sf"/>
</dbReference>
<dbReference type="RefSeq" id="WP_309804981.1">
    <property type="nucleotide sequence ID" value="NZ_JAVDRD010000004.1"/>
</dbReference>
<keyword evidence="2" id="KW-0503">Monooxygenase</keyword>
<reference evidence="3 4" key="1">
    <citation type="submission" date="2023-07" db="EMBL/GenBank/DDBJ databases">
        <title>Sorghum-associated microbial communities from plants grown in Nebraska, USA.</title>
        <authorList>
            <person name="Schachtman D."/>
        </authorList>
    </citation>
    <scope>NUCLEOTIDE SEQUENCE [LARGE SCALE GENOMIC DNA]</scope>
    <source>
        <strain evidence="3 4">DS1027</strain>
    </source>
</reference>
<dbReference type="InterPro" id="IPR017972">
    <property type="entry name" value="Cyt_P450_CS"/>
</dbReference>
<accession>A0ABU1MKX7</accession>
<dbReference type="SUPFAM" id="SSF48264">
    <property type="entry name" value="Cytochrome P450"/>
    <property type="match status" value="1"/>
</dbReference>
<dbReference type="PROSITE" id="PS00086">
    <property type="entry name" value="CYTOCHROME_P450"/>
    <property type="match status" value="1"/>
</dbReference>
<comment type="similarity">
    <text evidence="1 2">Belongs to the cytochrome P450 family.</text>
</comment>
<proteinExistence type="inferred from homology"/>
<sequence>MDSVEIGSLGTLAEFGFTGGRDSIRPFAERVFAGPEPRFLQDQDGNLAVFRNADLQKLGALPQIGNVPAGVLFGESLTRMDDPTPPLGAEVARVVANQVFTANPPIHRPVRKALVSRLGPKEVSAMRPVAEETVQQILDDLAPFGEIDVVSDVAERLTCGFWGRMLEMDADEIVAMQAYTQDLTRLFHFDRNAEDYIVLDNAMRGYWRVIRAAAERSLRRGENLFVVALADDLRRIDLPDDPDEAGIVPRDVGAMLAGNLIDGFHTAALGAANTLFALLKNPHALARVVADRQLVTSAIFEALRIEPPVIHLPRWAMEEVIFAGVRIPRGAIVSLMWGIGGFDPAAVTDPLRFDLDRSRKGSTTFGGGQHICPGRYVAVMLIEVLLDAVMARGLTLTPGTAAPEWIPAHAMGQMERFPLRLAPAS</sequence>
<evidence type="ECO:0000313" key="3">
    <source>
        <dbReference type="EMBL" id="MDR6510983.1"/>
    </source>
</evidence>
<dbReference type="PANTHER" id="PTHR46696">
    <property type="entry name" value="P450, PUTATIVE (EUROFUNG)-RELATED"/>
    <property type="match status" value="1"/>
</dbReference>
<evidence type="ECO:0000313" key="4">
    <source>
        <dbReference type="Proteomes" id="UP001184150"/>
    </source>
</evidence>
<keyword evidence="2" id="KW-0349">Heme</keyword>
<dbReference type="Pfam" id="PF00067">
    <property type="entry name" value="p450"/>
    <property type="match status" value="1"/>
</dbReference>
<comment type="caution">
    <text evidence="3">The sequence shown here is derived from an EMBL/GenBank/DDBJ whole genome shotgun (WGS) entry which is preliminary data.</text>
</comment>
<dbReference type="InterPro" id="IPR001128">
    <property type="entry name" value="Cyt_P450"/>
</dbReference>
<dbReference type="EMBL" id="JAVDRD010000004">
    <property type="protein sequence ID" value="MDR6510983.1"/>
    <property type="molecule type" value="Genomic_DNA"/>
</dbReference>
<dbReference type="CDD" id="cd00302">
    <property type="entry name" value="cytochrome_P450"/>
    <property type="match status" value="1"/>
</dbReference>
<dbReference type="Proteomes" id="UP001184150">
    <property type="component" value="Unassembled WGS sequence"/>
</dbReference>
<keyword evidence="4" id="KW-1185">Reference proteome</keyword>
<evidence type="ECO:0000256" key="1">
    <source>
        <dbReference type="ARBA" id="ARBA00010617"/>
    </source>
</evidence>
<gene>
    <name evidence="3" type="ORF">J2792_001855</name>
</gene>
<dbReference type="Gene3D" id="1.10.630.10">
    <property type="entry name" value="Cytochrome P450"/>
    <property type="match status" value="1"/>
</dbReference>
<protein>
    <submittedName>
        <fullName evidence="3">Cytochrome P450</fullName>
    </submittedName>
</protein>